<organism evidence="1">
    <name type="scientific">marine sediment metagenome</name>
    <dbReference type="NCBI Taxonomy" id="412755"/>
    <lineage>
        <taxon>unclassified sequences</taxon>
        <taxon>metagenomes</taxon>
        <taxon>ecological metagenomes</taxon>
    </lineage>
</organism>
<gene>
    <name evidence="1" type="ORF">LCGC14_1301170</name>
</gene>
<sequence>QLAGIYQANAQTARALALQSNSDAFTRWGPEIDMQMSAIPVEQRTFQMYSEAVKLIKGAHAAEITQEALDKGVASEIERRMAAGTIRSGEAGTSAEPSQVLDFSSDNLGDRWGHIAESTTLEGQVEFLRKMYPDDTLAEAKQKYLKLLKKGDAVQAAANT</sequence>
<protein>
    <submittedName>
        <fullName evidence="1">Uncharacterized protein</fullName>
    </submittedName>
</protein>
<dbReference type="AlphaFoldDB" id="A0A0F9NSG7"/>
<accession>A0A0F9NSG7</accession>
<proteinExistence type="predicted"/>
<dbReference type="EMBL" id="LAZR01007596">
    <property type="protein sequence ID" value="KKM84252.1"/>
    <property type="molecule type" value="Genomic_DNA"/>
</dbReference>
<name>A0A0F9NSG7_9ZZZZ</name>
<feature type="non-terminal residue" evidence="1">
    <location>
        <position position="1"/>
    </location>
</feature>
<reference evidence="1" key="1">
    <citation type="journal article" date="2015" name="Nature">
        <title>Complex archaea that bridge the gap between prokaryotes and eukaryotes.</title>
        <authorList>
            <person name="Spang A."/>
            <person name="Saw J.H."/>
            <person name="Jorgensen S.L."/>
            <person name="Zaremba-Niedzwiedzka K."/>
            <person name="Martijn J."/>
            <person name="Lind A.E."/>
            <person name="van Eijk R."/>
            <person name="Schleper C."/>
            <person name="Guy L."/>
            <person name="Ettema T.J."/>
        </authorList>
    </citation>
    <scope>NUCLEOTIDE SEQUENCE</scope>
</reference>
<comment type="caution">
    <text evidence="1">The sequence shown here is derived from an EMBL/GenBank/DDBJ whole genome shotgun (WGS) entry which is preliminary data.</text>
</comment>
<evidence type="ECO:0000313" key="1">
    <source>
        <dbReference type="EMBL" id="KKM84252.1"/>
    </source>
</evidence>